<dbReference type="EMBL" id="CAEZTR010000069">
    <property type="protein sequence ID" value="CAB4580714.1"/>
    <property type="molecule type" value="Genomic_DNA"/>
</dbReference>
<proteinExistence type="predicted"/>
<name>A0A6J6F1B4_9ZZZZ</name>
<keyword evidence="1" id="KW-1133">Transmembrane helix</keyword>
<organism evidence="2">
    <name type="scientific">freshwater metagenome</name>
    <dbReference type="NCBI Taxonomy" id="449393"/>
    <lineage>
        <taxon>unclassified sequences</taxon>
        <taxon>metagenomes</taxon>
        <taxon>ecological metagenomes</taxon>
    </lineage>
</organism>
<keyword evidence="1" id="KW-0812">Transmembrane</keyword>
<evidence type="ECO:0000256" key="1">
    <source>
        <dbReference type="SAM" id="Phobius"/>
    </source>
</evidence>
<dbReference type="AlphaFoldDB" id="A0A6J6F1B4"/>
<sequence>MDSSALCHTRACEPSPPCETRAVIAAILGHQGGWDEALLVLVPIAVFVGLLLLANKRAKAIQAKRLNGQAHPDASDPPAPEGD</sequence>
<gene>
    <name evidence="2" type="ORF">UFOPK1711_01166</name>
</gene>
<feature type="transmembrane region" description="Helical" evidence="1">
    <location>
        <begin position="37"/>
        <end position="55"/>
    </location>
</feature>
<keyword evidence="1" id="KW-0472">Membrane</keyword>
<evidence type="ECO:0000313" key="2">
    <source>
        <dbReference type="EMBL" id="CAB4580714.1"/>
    </source>
</evidence>
<reference evidence="2" key="1">
    <citation type="submission" date="2020-05" db="EMBL/GenBank/DDBJ databases">
        <authorList>
            <person name="Chiriac C."/>
            <person name="Salcher M."/>
            <person name="Ghai R."/>
            <person name="Kavagutti S V."/>
        </authorList>
    </citation>
    <scope>NUCLEOTIDE SEQUENCE</scope>
</reference>
<accession>A0A6J6F1B4</accession>
<protein>
    <submittedName>
        <fullName evidence="2">Unannotated protein</fullName>
    </submittedName>
</protein>